<reference evidence="13" key="2">
    <citation type="journal article" date="2019" name="Int. J. Syst. Evol. Microbiol.">
        <title>The Global Catalogue of Microorganisms (GCM) 10K type strain sequencing project: providing services to taxonomists for standard genome sequencing and annotation.</title>
        <authorList>
            <consortium name="The Broad Institute Genomics Platform"/>
            <consortium name="The Broad Institute Genome Sequencing Center for Infectious Disease"/>
            <person name="Wu L."/>
            <person name="Ma J."/>
        </authorList>
    </citation>
    <scope>NUCLEOTIDE SEQUENCE [LARGE SCALE GENOMIC DNA]</scope>
    <source>
        <strain evidence="13">CGMCC 1.15931</strain>
    </source>
</reference>
<dbReference type="Proteomes" id="UP000430634">
    <property type="component" value="Unassembled WGS sequence"/>
</dbReference>
<dbReference type="EMBL" id="WNKZ01000064">
    <property type="protein sequence ID" value="MTV54888.1"/>
    <property type="molecule type" value="Genomic_DNA"/>
</dbReference>
<evidence type="ECO:0000256" key="4">
    <source>
        <dbReference type="ARBA" id="ARBA00023237"/>
    </source>
</evidence>
<dbReference type="InterPro" id="IPR000531">
    <property type="entry name" value="Beta-barrel_TonB"/>
</dbReference>
<dbReference type="SUPFAM" id="SSF56935">
    <property type="entry name" value="Porins"/>
    <property type="match status" value="1"/>
</dbReference>
<proteinExistence type="inferred from homology"/>
<comment type="subcellular location">
    <subcellularLocation>
        <location evidence="1 5">Cell outer membrane</location>
    </subcellularLocation>
</comment>
<evidence type="ECO:0000313" key="13">
    <source>
        <dbReference type="Proteomes" id="UP000622638"/>
    </source>
</evidence>
<feature type="domain" description="TonB-dependent receptor plug" evidence="9">
    <location>
        <begin position="88"/>
        <end position="188"/>
    </location>
</feature>
<evidence type="ECO:0000256" key="7">
    <source>
        <dbReference type="SAM" id="SignalP"/>
    </source>
</evidence>
<feature type="domain" description="TonB-dependent receptor-like beta-barrel" evidence="8">
    <location>
        <begin position="464"/>
        <end position="911"/>
    </location>
</feature>
<evidence type="ECO:0000313" key="10">
    <source>
        <dbReference type="EMBL" id="GGC00012.1"/>
    </source>
</evidence>
<dbReference type="Proteomes" id="UP000622638">
    <property type="component" value="Unassembled WGS sequence"/>
</dbReference>
<dbReference type="AlphaFoldDB" id="A0A6I3T023"/>
<feature type="region of interest" description="Disordered" evidence="6">
    <location>
        <begin position="26"/>
        <end position="69"/>
    </location>
</feature>
<accession>A0A6I3T023</accession>
<dbReference type="Gene3D" id="2.170.130.10">
    <property type="entry name" value="TonB-dependent receptor, plug domain"/>
    <property type="match status" value="1"/>
</dbReference>
<keyword evidence="3 5" id="KW-0472">Membrane</keyword>
<evidence type="ECO:0000256" key="2">
    <source>
        <dbReference type="ARBA" id="ARBA00009810"/>
    </source>
</evidence>
<dbReference type="Pfam" id="PF00593">
    <property type="entry name" value="TonB_dep_Rec_b-barrel"/>
    <property type="match status" value="1"/>
</dbReference>
<evidence type="ECO:0000256" key="5">
    <source>
        <dbReference type="RuleBase" id="RU003357"/>
    </source>
</evidence>
<dbReference type="InterPro" id="IPR010104">
    <property type="entry name" value="TonB_rcpt_bac"/>
</dbReference>
<keyword evidence="11" id="KW-0675">Receptor</keyword>
<dbReference type="OrthoDB" id="5476657at2"/>
<comment type="caution">
    <text evidence="11">The sequence shown here is derived from an EMBL/GenBank/DDBJ whole genome shotgun (WGS) entry which is preliminary data.</text>
</comment>
<evidence type="ECO:0000259" key="9">
    <source>
        <dbReference type="Pfam" id="PF07715"/>
    </source>
</evidence>
<organism evidence="11 12">
    <name type="scientific">Pseudoduganella buxea</name>
    <dbReference type="NCBI Taxonomy" id="1949069"/>
    <lineage>
        <taxon>Bacteria</taxon>
        <taxon>Pseudomonadati</taxon>
        <taxon>Pseudomonadota</taxon>
        <taxon>Betaproteobacteria</taxon>
        <taxon>Burkholderiales</taxon>
        <taxon>Oxalobacteraceae</taxon>
        <taxon>Telluria group</taxon>
        <taxon>Pseudoduganella</taxon>
    </lineage>
</organism>
<comment type="similarity">
    <text evidence="2 5">Belongs to the TonB-dependent receptor family.</text>
</comment>
<sequence length="945" mass="102848">MNAFRVRPICAAVLLLSAGSALGQVAPATQDTPPPADAATPRATASQAASAGQSAQGTQGAGPEATAPIATVEVTGIRRSIRSAEQIKRDATQVVDSINADDIGKFPDRATGDALQRIAGVQVGRDRGETSSVIIRGLPDVVTTLDGNDIFTGRGRRLSYQDLPVQSIAGLDVYKSATVDQFEGGIAGAVNIRLRAPFDYKGRTVTGYVENRRQQINGSDAARTRNSPGGGLLFSERWNSGAGEMGVLFDVAYNKEHWGFPVQWNDRPDRIFSVSPDGTAIRLNDDQPVAPLKAGDRLGSLQHVGGIYNGGERERFSGHGAFQWKINPKLEFTTQYLGMGYRGEAEVDYMLAIVGWTPRLTNVVLGDEDAGCATPEGIICPIQAASAPAARFGGPYDWDPYVATSAWGQKERTNTHYLNFALQYRDGPLSVNSALALTHSKFINDTVIVDQQVPGASASIYNYGADGHGGYNAITTPTSANPLRDPNQFVLRGMVQNWEESVGKQAQWRTDATYKLGQGFLRALKFGVRLSHRETAYHSAEGHSDLPNVNRPSPIAAFGPSFQSLSPGVDRLGGPYLVPTRGFLIDQADTVRSVYGAAPGRVPDDPTRMFDQRERTGTAYLSGRWQTTLAGMEVSGDAGVRVVRVNRTLRGTSKIGDVVTPFDQKTSETNVLPNVSALVNWRDNLQSHLSAGKTITRPEFNRLNPALSLIPPTVNAPGTGSAGNPNLDPTKSVNLDATLEYYFQKNGFAQVALFHRDIEGYLQNYQQDEVIGGQTYRVTRPQNSGKGTLKGAEFSIQKFFDFLPGFWSGFGVQYNYTWISGDNETRTSLTSDVLQKTGLIDVAKRSNNFALLYEGNGLTGRLAATRRGSYTEAVLEPRFRQDRVVQGQTYVDLSLSYELTKNISVQFDAINMTKEKYESFVGDPSRPRDIRYNPTTYGLGLRFKL</sequence>
<name>A0A6I3T023_9BURK</name>
<dbReference type="PANTHER" id="PTHR40980">
    <property type="entry name" value="PLUG DOMAIN-CONTAINING PROTEIN"/>
    <property type="match status" value="1"/>
</dbReference>
<dbReference type="Gene3D" id="2.40.170.20">
    <property type="entry name" value="TonB-dependent receptor, beta-barrel domain"/>
    <property type="match status" value="1"/>
</dbReference>
<evidence type="ECO:0000256" key="6">
    <source>
        <dbReference type="SAM" id="MobiDB-lite"/>
    </source>
</evidence>
<dbReference type="RefSeq" id="WP_155472170.1">
    <property type="nucleotide sequence ID" value="NZ_BMKG01000008.1"/>
</dbReference>
<dbReference type="PANTHER" id="PTHR40980:SF3">
    <property type="entry name" value="TONB-DEPENDENT RECEPTOR-LIKE BETA-BARREL DOMAIN-CONTAINING PROTEIN"/>
    <property type="match status" value="1"/>
</dbReference>
<evidence type="ECO:0000256" key="3">
    <source>
        <dbReference type="ARBA" id="ARBA00023136"/>
    </source>
</evidence>
<feature type="chain" id="PRO_5026303884" evidence="7">
    <location>
        <begin position="24"/>
        <end position="945"/>
    </location>
</feature>
<evidence type="ECO:0000259" key="8">
    <source>
        <dbReference type="Pfam" id="PF00593"/>
    </source>
</evidence>
<evidence type="ECO:0000313" key="12">
    <source>
        <dbReference type="Proteomes" id="UP000430634"/>
    </source>
</evidence>
<gene>
    <name evidence="10" type="primary">cirA</name>
    <name evidence="10" type="ORF">GCM10011572_22460</name>
    <name evidence="11" type="ORF">GM672_19340</name>
</gene>
<dbReference type="InterPro" id="IPR036942">
    <property type="entry name" value="Beta-barrel_TonB_sf"/>
</dbReference>
<dbReference type="Pfam" id="PF07715">
    <property type="entry name" value="Plug"/>
    <property type="match status" value="1"/>
</dbReference>
<keyword evidence="7" id="KW-0732">Signal</keyword>
<dbReference type="InterPro" id="IPR037066">
    <property type="entry name" value="Plug_dom_sf"/>
</dbReference>
<evidence type="ECO:0000256" key="1">
    <source>
        <dbReference type="ARBA" id="ARBA00004442"/>
    </source>
</evidence>
<reference evidence="11 12" key="3">
    <citation type="submission" date="2019-11" db="EMBL/GenBank/DDBJ databases">
        <title>Type strains purchased from KCTC, JCM and DSMZ.</title>
        <authorList>
            <person name="Lu H."/>
        </authorList>
    </citation>
    <scope>NUCLEOTIDE SEQUENCE [LARGE SCALE GENOMIC DNA]</scope>
    <source>
        <strain evidence="11 12">KCTC 52429</strain>
    </source>
</reference>
<keyword evidence="4" id="KW-0998">Cell outer membrane</keyword>
<feature type="compositionally biased region" description="Low complexity" evidence="6">
    <location>
        <begin position="26"/>
        <end position="63"/>
    </location>
</feature>
<evidence type="ECO:0000313" key="11">
    <source>
        <dbReference type="EMBL" id="MTV54888.1"/>
    </source>
</evidence>
<dbReference type="EMBL" id="BMKG01000008">
    <property type="protein sequence ID" value="GGC00012.1"/>
    <property type="molecule type" value="Genomic_DNA"/>
</dbReference>
<keyword evidence="13" id="KW-1185">Reference proteome</keyword>
<keyword evidence="5" id="KW-0798">TonB box</keyword>
<reference evidence="10" key="1">
    <citation type="journal article" date="2014" name="Int. J. Syst. Evol. Microbiol.">
        <title>Complete genome of a new Firmicutes species belonging to the dominant human colonic microbiota ('Ruminococcus bicirculans') reveals two chromosomes and a selective capacity to utilize plant glucans.</title>
        <authorList>
            <consortium name="NISC Comparative Sequencing Program"/>
            <person name="Wegmann U."/>
            <person name="Louis P."/>
            <person name="Goesmann A."/>
            <person name="Henrissat B."/>
            <person name="Duncan S.H."/>
            <person name="Flint H.J."/>
        </authorList>
    </citation>
    <scope>NUCLEOTIDE SEQUENCE</scope>
    <source>
        <strain evidence="10">CGMCC 1.15931</strain>
    </source>
</reference>
<dbReference type="GO" id="GO:0009279">
    <property type="term" value="C:cell outer membrane"/>
    <property type="evidence" value="ECO:0007669"/>
    <property type="project" value="UniProtKB-SubCell"/>
</dbReference>
<dbReference type="InterPro" id="IPR012910">
    <property type="entry name" value="Plug_dom"/>
</dbReference>
<feature type="signal peptide" evidence="7">
    <location>
        <begin position="1"/>
        <end position="23"/>
    </location>
</feature>
<protein>
    <submittedName>
        <fullName evidence="11">TonB-dependent receptor</fullName>
    </submittedName>
</protein>
<reference evidence="10" key="4">
    <citation type="submission" date="2024-05" db="EMBL/GenBank/DDBJ databases">
        <authorList>
            <person name="Sun Q."/>
            <person name="Zhou Y."/>
        </authorList>
    </citation>
    <scope>NUCLEOTIDE SEQUENCE</scope>
    <source>
        <strain evidence="10">CGMCC 1.15931</strain>
    </source>
</reference>
<dbReference type="NCBIfam" id="TIGR01782">
    <property type="entry name" value="TonB-Xanth-Caul"/>
    <property type="match status" value="1"/>
</dbReference>